<dbReference type="PANTHER" id="PTHR13356:SF0">
    <property type="entry name" value="SOSS COMPLEX SUBUNIT B HOMOLOG"/>
    <property type="match status" value="1"/>
</dbReference>
<name>A0A194Q6E0_PAPXU</name>
<keyword evidence="1" id="KW-0238">DNA-binding</keyword>
<dbReference type="GO" id="GO:0070876">
    <property type="term" value="C:SOSS complex"/>
    <property type="evidence" value="ECO:0007669"/>
    <property type="project" value="TreeGrafter"/>
</dbReference>
<dbReference type="GO" id="GO:0005694">
    <property type="term" value="C:chromosome"/>
    <property type="evidence" value="ECO:0007669"/>
    <property type="project" value="UniProtKB-ARBA"/>
</dbReference>
<dbReference type="InterPro" id="IPR012340">
    <property type="entry name" value="NA-bd_OB-fold"/>
</dbReference>
<dbReference type="FunFam" id="2.40.50.140:FF:000072">
    <property type="entry name" value="SOSS complex subunit B2"/>
    <property type="match status" value="1"/>
</dbReference>
<dbReference type="GO" id="GO:0003677">
    <property type="term" value="F:DNA binding"/>
    <property type="evidence" value="ECO:0007669"/>
    <property type="project" value="UniProtKB-KW"/>
</dbReference>
<dbReference type="SUPFAM" id="SSF50249">
    <property type="entry name" value="Nucleic acid-binding proteins"/>
    <property type="match status" value="1"/>
</dbReference>
<evidence type="ECO:0000256" key="1">
    <source>
        <dbReference type="ARBA" id="ARBA00023125"/>
    </source>
</evidence>
<sequence length="206" mass="22748">MSATDYVQIKDIKAGMRNINSVFIVLEVGPPILTKQGHEIRILRVADPTAMINFSVWDEAGALLQPGDIVRLTRGYAALWRCSLTLYSGKFGDIQKVDEFCMVFNEELNMSEPQPALAAMSQGQHHSHAAPLSLMPNAASGDQLNSKQEPFDSQQKHKMKALIICSNNKEDKQSNTFIVPQTFWPGGKNETKAAVLPYLGFLISLG</sequence>
<proteinExistence type="predicted"/>
<evidence type="ECO:0000313" key="2">
    <source>
        <dbReference type="EMBL" id="KPJ00570.1"/>
    </source>
</evidence>
<dbReference type="CDD" id="cd04491">
    <property type="entry name" value="SoSSB_OBF"/>
    <property type="match status" value="1"/>
</dbReference>
<protein>
    <submittedName>
        <fullName evidence="2">SOSS complex subunit B-like</fullName>
    </submittedName>
</protein>
<dbReference type="Gene3D" id="2.40.50.140">
    <property type="entry name" value="Nucleic acid-binding proteins"/>
    <property type="match status" value="1"/>
</dbReference>
<dbReference type="GO" id="GO:0044818">
    <property type="term" value="P:mitotic G2/M transition checkpoint"/>
    <property type="evidence" value="ECO:0007669"/>
    <property type="project" value="TreeGrafter"/>
</dbReference>
<dbReference type="GO" id="GO:0000724">
    <property type="term" value="P:double-strand break repair via homologous recombination"/>
    <property type="evidence" value="ECO:0007669"/>
    <property type="project" value="TreeGrafter"/>
</dbReference>
<dbReference type="EMBL" id="KQ459463">
    <property type="protein sequence ID" value="KPJ00570.1"/>
    <property type="molecule type" value="Genomic_DNA"/>
</dbReference>
<dbReference type="STRING" id="66420.A0A194Q6E0"/>
<dbReference type="AlphaFoldDB" id="A0A194Q6E0"/>
<accession>A0A194Q6E0</accession>
<dbReference type="GO" id="GO:0010212">
    <property type="term" value="P:response to ionizing radiation"/>
    <property type="evidence" value="ECO:0007669"/>
    <property type="project" value="TreeGrafter"/>
</dbReference>
<gene>
    <name evidence="2" type="ORF">RR46_07160</name>
</gene>
<dbReference type="InterPro" id="IPR051231">
    <property type="entry name" value="SOSS-B"/>
</dbReference>
<dbReference type="Proteomes" id="UP000053268">
    <property type="component" value="Unassembled WGS sequence"/>
</dbReference>
<reference evidence="2 3" key="1">
    <citation type="journal article" date="2015" name="Nat. Commun.">
        <title>Outbred genome sequencing and CRISPR/Cas9 gene editing in butterflies.</title>
        <authorList>
            <person name="Li X."/>
            <person name="Fan D."/>
            <person name="Zhang W."/>
            <person name="Liu G."/>
            <person name="Zhang L."/>
            <person name="Zhao L."/>
            <person name="Fang X."/>
            <person name="Chen L."/>
            <person name="Dong Y."/>
            <person name="Chen Y."/>
            <person name="Ding Y."/>
            <person name="Zhao R."/>
            <person name="Feng M."/>
            <person name="Zhu Y."/>
            <person name="Feng Y."/>
            <person name="Jiang X."/>
            <person name="Zhu D."/>
            <person name="Xiang H."/>
            <person name="Feng X."/>
            <person name="Li S."/>
            <person name="Wang J."/>
            <person name="Zhang G."/>
            <person name="Kronforst M.R."/>
            <person name="Wang W."/>
        </authorList>
    </citation>
    <scope>NUCLEOTIDE SEQUENCE [LARGE SCALE GENOMIC DNA]</scope>
    <source>
        <strain evidence="2">Ya'a_city_454_Px</strain>
        <tissue evidence="2">Whole body</tissue>
    </source>
</reference>
<keyword evidence="3" id="KW-1185">Reference proteome</keyword>
<evidence type="ECO:0000313" key="3">
    <source>
        <dbReference type="Proteomes" id="UP000053268"/>
    </source>
</evidence>
<dbReference type="PANTHER" id="PTHR13356">
    <property type="entry name" value="OB FOLD NUCLEIC ACID BINDING PROTEIN-RELATED"/>
    <property type="match status" value="1"/>
</dbReference>
<organism evidence="2 3">
    <name type="scientific">Papilio xuthus</name>
    <name type="common">Asian swallowtail butterfly</name>
    <dbReference type="NCBI Taxonomy" id="66420"/>
    <lineage>
        <taxon>Eukaryota</taxon>
        <taxon>Metazoa</taxon>
        <taxon>Ecdysozoa</taxon>
        <taxon>Arthropoda</taxon>
        <taxon>Hexapoda</taxon>
        <taxon>Insecta</taxon>
        <taxon>Pterygota</taxon>
        <taxon>Neoptera</taxon>
        <taxon>Endopterygota</taxon>
        <taxon>Lepidoptera</taxon>
        <taxon>Glossata</taxon>
        <taxon>Ditrysia</taxon>
        <taxon>Papilionoidea</taxon>
        <taxon>Papilionidae</taxon>
        <taxon>Papilioninae</taxon>
        <taxon>Papilio</taxon>
    </lineage>
</organism>